<keyword evidence="2" id="KW-1185">Reference proteome</keyword>
<sequence>MTSSDELFDDDDIEESIDERIASYWKSYENSNINTILMNLEEIEEGHYEIDEYGKDGFVKLLSLTSEQIDRVDTDDFIEMMNSLPSLYMLYLLQHIKEVNEKYTFNLISTVSSNKSTNKSYEKFYKRNTLFEKMQVISRIFSSDRLKKLTDITASLDKEV</sequence>
<gene>
    <name evidence="1" type="ORF">BGC07_14530</name>
</gene>
<reference evidence="1 2" key="1">
    <citation type="submission" date="2016-08" db="EMBL/GenBank/DDBJ databases">
        <title>Draft genome sequence of Candidatus Piscirickettsia litoralis, from seawater.</title>
        <authorList>
            <person name="Wan X."/>
            <person name="Lee A.J."/>
            <person name="Hou S."/>
            <person name="Donachie S.P."/>
        </authorList>
    </citation>
    <scope>NUCLEOTIDE SEQUENCE [LARGE SCALE GENOMIC DNA]</scope>
    <source>
        <strain evidence="1 2">Y2</strain>
    </source>
</reference>
<comment type="caution">
    <text evidence="1">The sequence shown here is derived from an EMBL/GenBank/DDBJ whole genome shotgun (WGS) entry which is preliminary data.</text>
</comment>
<dbReference type="Pfam" id="PF23130">
    <property type="entry name" value="IcmW"/>
    <property type="match status" value="1"/>
</dbReference>
<evidence type="ECO:0000313" key="2">
    <source>
        <dbReference type="Proteomes" id="UP000094329"/>
    </source>
</evidence>
<accession>A0ABX3A6M3</accession>
<dbReference type="InterPro" id="IPR057079">
    <property type="entry name" value="IcmW-like"/>
</dbReference>
<dbReference type="NCBIfam" id="NF038222">
    <property type="entry name" value="IcmW_IVB"/>
    <property type="match status" value="1"/>
</dbReference>
<dbReference type="EMBL" id="MDTU01000001">
    <property type="protein sequence ID" value="ODN43882.1"/>
    <property type="molecule type" value="Genomic_DNA"/>
</dbReference>
<organism evidence="1 2">
    <name type="scientific">Piscirickettsia litoralis</name>
    <dbReference type="NCBI Taxonomy" id="1891921"/>
    <lineage>
        <taxon>Bacteria</taxon>
        <taxon>Pseudomonadati</taxon>
        <taxon>Pseudomonadota</taxon>
        <taxon>Gammaproteobacteria</taxon>
        <taxon>Thiotrichales</taxon>
        <taxon>Piscirickettsiaceae</taxon>
        <taxon>Piscirickettsia</taxon>
    </lineage>
</organism>
<name>A0ABX3A6M3_9GAMM</name>
<evidence type="ECO:0000313" key="1">
    <source>
        <dbReference type="EMBL" id="ODN43882.1"/>
    </source>
</evidence>
<dbReference type="RefSeq" id="WP_069313678.1">
    <property type="nucleotide sequence ID" value="NZ_MDTU01000001.1"/>
</dbReference>
<protein>
    <submittedName>
        <fullName evidence="1">Uncharacterized protein</fullName>
    </submittedName>
</protein>
<dbReference type="Proteomes" id="UP000094329">
    <property type="component" value="Unassembled WGS sequence"/>
</dbReference>
<proteinExistence type="predicted"/>
<dbReference type="InterPro" id="IPR049919">
    <property type="entry name" value="IcmW"/>
</dbReference>